<keyword evidence="2" id="KW-0808">Transferase</keyword>
<reference evidence="2" key="1">
    <citation type="submission" date="2020-04" db="EMBL/GenBank/DDBJ databases">
        <authorList>
            <person name="Chiriac C."/>
            <person name="Salcher M."/>
            <person name="Ghai R."/>
            <person name="Kavagutti S V."/>
        </authorList>
    </citation>
    <scope>NUCLEOTIDE SEQUENCE</scope>
</reference>
<dbReference type="EMBL" id="LR797099">
    <property type="protein sequence ID" value="CAB4186942.1"/>
    <property type="molecule type" value="Genomic_DNA"/>
</dbReference>
<organism evidence="2">
    <name type="scientific">uncultured Caudovirales phage</name>
    <dbReference type="NCBI Taxonomy" id="2100421"/>
    <lineage>
        <taxon>Viruses</taxon>
        <taxon>Duplodnaviria</taxon>
        <taxon>Heunggongvirae</taxon>
        <taxon>Uroviricota</taxon>
        <taxon>Caudoviricetes</taxon>
        <taxon>Peduoviridae</taxon>
        <taxon>Maltschvirus</taxon>
        <taxon>Maltschvirus maltsch</taxon>
    </lineage>
</organism>
<proteinExistence type="predicted"/>
<protein>
    <submittedName>
        <fullName evidence="2">DegT/DnrJ/EryC1/StrS aminotransferase</fullName>
    </submittedName>
</protein>
<sequence length="198" mass="22662">MLGAGVMFSPILKFEQALAAYTGAPYAIMTDCCTHAIELCLRYDEVDFCEFAAKTYLSIPMLMYKLDIDFQMIDEDWIGEYQFHNTRIWDSARRLEAGMYRAGQMQCLSFGYTKPLEIGRGGAILLDDAAAYNYMIKQRSDGRDLNISPWETQKLFPIGYHYRPTIEEAVRALELLPTAGCTPKHIEYPDCRLLQIIP</sequence>
<dbReference type="GO" id="GO:0008483">
    <property type="term" value="F:transaminase activity"/>
    <property type="evidence" value="ECO:0007669"/>
    <property type="project" value="UniProtKB-KW"/>
</dbReference>
<accession>A0A6J5P9D6</accession>
<dbReference type="GO" id="GO:0000271">
    <property type="term" value="P:polysaccharide biosynthetic process"/>
    <property type="evidence" value="ECO:0007669"/>
    <property type="project" value="TreeGrafter"/>
</dbReference>
<dbReference type="Gene3D" id="3.40.640.10">
    <property type="entry name" value="Type I PLP-dependent aspartate aminotransferase-like (Major domain)"/>
    <property type="match status" value="1"/>
</dbReference>
<name>A0A6J5P9D6_9CAUD</name>
<gene>
    <name evidence="3" type="ORF">UFOVP1146_288</name>
    <name evidence="4" type="ORF">UFOVP1638_277</name>
    <name evidence="1" type="ORF">UFOVP812_201</name>
    <name evidence="2" type="ORF">UFOVP818_364</name>
</gene>
<evidence type="ECO:0000313" key="3">
    <source>
        <dbReference type="EMBL" id="CAB4186942.1"/>
    </source>
</evidence>
<dbReference type="Pfam" id="PF01041">
    <property type="entry name" value="DegT_DnrJ_EryC1"/>
    <property type="match status" value="1"/>
</dbReference>
<evidence type="ECO:0000313" key="4">
    <source>
        <dbReference type="EMBL" id="CAB4221352.1"/>
    </source>
</evidence>
<dbReference type="InterPro" id="IPR015424">
    <property type="entry name" value="PyrdxlP-dep_Trfase"/>
</dbReference>
<dbReference type="EMBL" id="LR797502">
    <property type="protein sequence ID" value="CAB4221352.1"/>
    <property type="molecule type" value="Genomic_DNA"/>
</dbReference>
<dbReference type="PANTHER" id="PTHR30244">
    <property type="entry name" value="TRANSAMINASE"/>
    <property type="match status" value="1"/>
</dbReference>
<dbReference type="InterPro" id="IPR000653">
    <property type="entry name" value="DegT/StrS_aminotransferase"/>
</dbReference>
<evidence type="ECO:0000313" key="2">
    <source>
        <dbReference type="EMBL" id="CAB4165828.1"/>
    </source>
</evidence>
<dbReference type="PANTHER" id="PTHR30244:SF34">
    <property type="entry name" value="DTDP-4-AMINO-4,6-DIDEOXYGALACTOSE TRANSAMINASE"/>
    <property type="match status" value="1"/>
</dbReference>
<dbReference type="GO" id="GO:0030170">
    <property type="term" value="F:pyridoxal phosphate binding"/>
    <property type="evidence" value="ECO:0007669"/>
    <property type="project" value="TreeGrafter"/>
</dbReference>
<evidence type="ECO:0000313" key="1">
    <source>
        <dbReference type="EMBL" id="CAB4163932.1"/>
    </source>
</evidence>
<keyword evidence="2" id="KW-0032">Aminotransferase</keyword>
<dbReference type="InterPro" id="IPR015421">
    <property type="entry name" value="PyrdxlP-dep_Trfase_major"/>
</dbReference>
<dbReference type="EMBL" id="LR796758">
    <property type="protein sequence ID" value="CAB4163932.1"/>
    <property type="molecule type" value="Genomic_DNA"/>
</dbReference>
<dbReference type="SUPFAM" id="SSF53383">
    <property type="entry name" value="PLP-dependent transferases"/>
    <property type="match status" value="1"/>
</dbReference>
<dbReference type="EMBL" id="LR796776">
    <property type="protein sequence ID" value="CAB4165828.1"/>
    <property type="molecule type" value="Genomic_DNA"/>
</dbReference>